<name>A7IXT0_PBCVN</name>
<keyword evidence="1" id="KW-0472">Membrane</keyword>
<reference evidence="2 3" key="1">
    <citation type="journal article" date="2007" name="Virology">
        <title>Sequence and annotation of the 369-kb NY-2A and the 345-kb AR158 viruses that infect Chlorella NC64A.</title>
        <authorList>
            <person name="Fitzgerald L.A."/>
            <person name="Graves M.V."/>
            <person name="Li X."/>
            <person name="Feldblyum T."/>
            <person name="Nierman W.C."/>
            <person name="Van Etten J.L."/>
        </authorList>
    </citation>
    <scope>NUCLEOTIDE SEQUENCE [LARGE SCALE GENOMIC DNA]</scope>
    <source>
        <strain evidence="2 3">NY-2A</strain>
    </source>
</reference>
<evidence type="ECO:0000313" key="2">
    <source>
        <dbReference type="EMBL" id="ABT15154.1"/>
    </source>
</evidence>
<organismHost>
    <name type="scientific">Chlorella</name>
    <dbReference type="NCBI Taxonomy" id="3071"/>
</organismHost>
<organism evidence="2 3">
    <name type="scientific">Paramecium bursaria Chlorella virus NY2A</name>
    <name type="common">PBCV-NY2A</name>
    <dbReference type="NCBI Taxonomy" id="46021"/>
    <lineage>
        <taxon>Viruses</taxon>
        <taxon>Varidnaviria</taxon>
        <taxon>Bamfordvirae</taxon>
        <taxon>Nucleocytoviricota</taxon>
        <taxon>Megaviricetes</taxon>
        <taxon>Algavirales</taxon>
        <taxon>Phycodnaviridae</taxon>
        <taxon>Chlorovirus</taxon>
        <taxon>Chlorovirus americanus</taxon>
    </lineage>
</organism>
<keyword evidence="1" id="KW-0812">Transmembrane</keyword>
<dbReference type="EMBL" id="DQ491002">
    <property type="protein sequence ID" value="ABT15154.1"/>
    <property type="molecule type" value="Genomic_DNA"/>
</dbReference>
<evidence type="ECO:0000256" key="1">
    <source>
        <dbReference type="SAM" id="Phobius"/>
    </source>
</evidence>
<keyword evidence="1" id="KW-1133">Transmembrane helix</keyword>
<accession>A7IXT0</accession>
<dbReference type="Proteomes" id="UP000202419">
    <property type="component" value="Segment"/>
</dbReference>
<evidence type="ECO:0000313" key="3">
    <source>
        <dbReference type="Proteomes" id="UP000202419"/>
    </source>
</evidence>
<dbReference type="RefSeq" id="YP_001497951.1">
    <property type="nucleotide sequence ID" value="NC_009898.1"/>
</dbReference>
<dbReference type="KEGG" id="vg:5658821"/>
<gene>
    <name evidence="2" type="primary">b755R</name>
    <name evidence="2" type="ORF">NY2A_b755R</name>
</gene>
<keyword evidence="3" id="KW-1185">Reference proteome</keyword>
<proteinExistence type="predicted"/>
<feature type="transmembrane region" description="Helical" evidence="1">
    <location>
        <begin position="12"/>
        <end position="34"/>
    </location>
</feature>
<sequence>MINFANCSVVRSYIFPCFFALHLYVVGFGLFFVYSECHISSLSGYSNVVRYTACNTNVLGSMALFERLQLEQHATQFSTMCPLSLSSLSIPSAMSPQ</sequence>
<protein>
    <submittedName>
        <fullName evidence="2">Uncharacterized protein b755R</fullName>
    </submittedName>
</protein>
<dbReference type="GeneID" id="5658821"/>